<keyword evidence="4" id="KW-1185">Reference proteome</keyword>
<keyword evidence="2" id="KW-0812">Transmembrane</keyword>
<feature type="transmembrane region" description="Helical" evidence="2">
    <location>
        <begin position="209"/>
        <end position="235"/>
    </location>
</feature>
<dbReference type="RefSeq" id="XP_016607853.1">
    <property type="nucleotide sequence ID" value="XM_016753414.1"/>
</dbReference>
<gene>
    <name evidence="3" type="ORF">SPPG_05190</name>
</gene>
<dbReference type="VEuPathDB" id="FungiDB:SPPG_05190"/>
<name>A0A0L0HG73_SPIPD</name>
<dbReference type="eggNOG" id="ENOG502SFIC">
    <property type="taxonomic scope" value="Eukaryota"/>
</dbReference>
<dbReference type="OrthoDB" id="2280990at2759"/>
<evidence type="ECO:0000256" key="1">
    <source>
        <dbReference type="SAM" id="MobiDB-lite"/>
    </source>
</evidence>
<dbReference type="STRING" id="645134.A0A0L0HG73"/>
<proteinExistence type="predicted"/>
<dbReference type="AlphaFoldDB" id="A0A0L0HG73"/>
<feature type="compositionally biased region" description="Low complexity" evidence="1">
    <location>
        <begin position="325"/>
        <end position="339"/>
    </location>
</feature>
<feature type="region of interest" description="Disordered" evidence="1">
    <location>
        <begin position="325"/>
        <end position="367"/>
    </location>
</feature>
<organism evidence="3 4">
    <name type="scientific">Spizellomyces punctatus (strain DAOM BR117)</name>
    <dbReference type="NCBI Taxonomy" id="645134"/>
    <lineage>
        <taxon>Eukaryota</taxon>
        <taxon>Fungi</taxon>
        <taxon>Fungi incertae sedis</taxon>
        <taxon>Chytridiomycota</taxon>
        <taxon>Chytridiomycota incertae sedis</taxon>
        <taxon>Chytridiomycetes</taxon>
        <taxon>Spizellomycetales</taxon>
        <taxon>Spizellomycetaceae</taxon>
        <taxon>Spizellomyces</taxon>
    </lineage>
</organism>
<feature type="transmembrane region" description="Helical" evidence="2">
    <location>
        <begin position="170"/>
        <end position="189"/>
    </location>
</feature>
<protein>
    <recommendedName>
        <fullName evidence="5">G-protein coupled receptors family 1 profile domain-containing protein</fullName>
    </recommendedName>
</protein>
<evidence type="ECO:0000313" key="4">
    <source>
        <dbReference type="Proteomes" id="UP000053201"/>
    </source>
</evidence>
<evidence type="ECO:0008006" key="5">
    <source>
        <dbReference type="Google" id="ProtNLM"/>
    </source>
</evidence>
<reference evidence="3 4" key="1">
    <citation type="submission" date="2009-08" db="EMBL/GenBank/DDBJ databases">
        <title>The Genome Sequence of Spizellomyces punctatus strain DAOM BR117.</title>
        <authorList>
            <consortium name="The Broad Institute Genome Sequencing Platform"/>
            <person name="Russ C."/>
            <person name="Cuomo C."/>
            <person name="Shea T."/>
            <person name="Young S.K."/>
            <person name="Zeng Q."/>
            <person name="Koehrsen M."/>
            <person name="Haas B."/>
            <person name="Borodovsky M."/>
            <person name="Guigo R."/>
            <person name="Alvarado L."/>
            <person name="Berlin A."/>
            <person name="Bochicchio J."/>
            <person name="Borenstein D."/>
            <person name="Chapman S."/>
            <person name="Chen Z."/>
            <person name="Engels R."/>
            <person name="Freedman E."/>
            <person name="Gellesch M."/>
            <person name="Goldberg J."/>
            <person name="Griggs A."/>
            <person name="Gujja S."/>
            <person name="Heiman D."/>
            <person name="Hepburn T."/>
            <person name="Howarth C."/>
            <person name="Jen D."/>
            <person name="Larson L."/>
            <person name="Lewis B."/>
            <person name="Mehta T."/>
            <person name="Park D."/>
            <person name="Pearson M."/>
            <person name="Roberts A."/>
            <person name="Saif S."/>
            <person name="Shenoy N."/>
            <person name="Sisk P."/>
            <person name="Stolte C."/>
            <person name="Sykes S."/>
            <person name="Thomson T."/>
            <person name="Walk T."/>
            <person name="White J."/>
            <person name="Yandava C."/>
            <person name="Burger G."/>
            <person name="Gray M.W."/>
            <person name="Holland P.W.H."/>
            <person name="King N."/>
            <person name="Lang F.B.F."/>
            <person name="Roger A.J."/>
            <person name="Ruiz-Trillo I."/>
            <person name="Lander E."/>
            <person name="Nusbaum C."/>
        </authorList>
    </citation>
    <scope>NUCLEOTIDE SEQUENCE [LARGE SCALE GENOMIC DNA]</scope>
    <source>
        <strain evidence="3 4">DAOM BR117</strain>
    </source>
</reference>
<feature type="compositionally biased region" description="Polar residues" evidence="1">
    <location>
        <begin position="340"/>
        <end position="357"/>
    </location>
</feature>
<dbReference type="InParanoid" id="A0A0L0HG73"/>
<keyword evidence="2" id="KW-1133">Transmembrane helix</keyword>
<dbReference type="GeneID" id="27688584"/>
<feature type="transmembrane region" description="Helical" evidence="2">
    <location>
        <begin position="120"/>
        <end position="139"/>
    </location>
</feature>
<feature type="transmembrane region" description="Helical" evidence="2">
    <location>
        <begin position="84"/>
        <end position="108"/>
    </location>
</feature>
<sequence length="367" mass="40894">MTSSLVRWDLFYSAEWCDWRFRIYDCENSSIWVGFYITYIVVSFVSFLIGLYVCYKKVYQNLWKKKLSVIEFNEGILRPKATEAWVIGSTIFLFGRGLYGIVVLSGGFKNSIVTELFHEWPWCAIYIGGVLLTMGLIHATPRNITDSKGASANITQIVEISLPSPRTINTLTYIYIISPLVLHHLFAILDGQARDAGNFEQAQVYNMIHYLAWAVHDVALCALAAIYGLQLVRILRAAQAMKLTEGRNEAFKRAITTLIITLSVIVFLTSGFAAVLFFYGIFRERIQTILGVSILIAFFWLLSAPLSLAPLYLYMTYSINKSTESGTTTGTGTTGRSGTAHSMSGSKSQAGTKSIPRTSEHGATTEV</sequence>
<dbReference type="Proteomes" id="UP000053201">
    <property type="component" value="Unassembled WGS sequence"/>
</dbReference>
<dbReference type="EMBL" id="KQ257457">
    <property type="protein sequence ID" value="KNC99813.1"/>
    <property type="molecule type" value="Genomic_DNA"/>
</dbReference>
<feature type="transmembrane region" description="Helical" evidence="2">
    <location>
        <begin position="288"/>
        <end position="314"/>
    </location>
</feature>
<evidence type="ECO:0000313" key="3">
    <source>
        <dbReference type="EMBL" id="KNC99813.1"/>
    </source>
</evidence>
<evidence type="ECO:0000256" key="2">
    <source>
        <dbReference type="SAM" id="Phobius"/>
    </source>
</evidence>
<feature type="transmembrane region" description="Helical" evidence="2">
    <location>
        <begin position="255"/>
        <end position="282"/>
    </location>
</feature>
<feature type="transmembrane region" description="Helical" evidence="2">
    <location>
        <begin position="31"/>
        <end position="55"/>
    </location>
</feature>
<dbReference type="OMA" id="WRITITG"/>
<keyword evidence="2" id="KW-0472">Membrane</keyword>
<accession>A0A0L0HG73</accession>